<name>A0A437AID8_9MICR</name>
<gene>
    <name evidence="2" type="ORF">TUBRATIS_27290</name>
</gene>
<keyword evidence="3" id="KW-1185">Reference proteome</keyword>
<keyword evidence="1" id="KW-0732">Signal</keyword>
<sequence>MLTFIFLKFALTTYVKIMANNTGQFLKVEDQGEIRFVQRNEDATLWEISSSMIDRSNSNIRVFGRDALLSVLNGMVNVRPTQNSSMQDFKIVIDDNNNFQIVFNKLNFLDADRDHLFLRNDTSVPLGFTFLVKKFNEKQPKETTDVIENDSLGNTVGKGMAIPVTDHQRAFNLYTLPTLSQETGIDYSNFKKNQDLDPNDLVENPEFLKNPEEFLNNDFSPARAEDLKNKYKSAIYYLNANKNDLNSCVQRNALKRMLEVDRNKNCDEYGCYEDLEETSSE</sequence>
<dbReference type="VEuPathDB" id="MicrosporidiaDB:TUBRATIS_27290"/>
<evidence type="ECO:0000313" key="2">
    <source>
        <dbReference type="EMBL" id="RVD90837.1"/>
    </source>
</evidence>
<protein>
    <submittedName>
        <fullName evidence="2">Uncharacterized protein</fullName>
    </submittedName>
</protein>
<comment type="caution">
    <text evidence="2">The sequence shown here is derived from an EMBL/GenBank/DDBJ whole genome shotgun (WGS) entry which is preliminary data.</text>
</comment>
<dbReference type="EMBL" id="RCSS01000756">
    <property type="protein sequence ID" value="RVD90837.1"/>
    <property type="molecule type" value="Genomic_DNA"/>
</dbReference>
<reference evidence="2 3" key="1">
    <citation type="submission" date="2018-10" db="EMBL/GenBank/DDBJ databases">
        <title>Draft genome sequence of the microsporidian Tubulinosema ratisbonensis.</title>
        <authorList>
            <person name="Polonais V."/>
            <person name="Peyretaillade E."/>
            <person name="Niehus S."/>
            <person name="Wawrzyniak I."/>
            <person name="Franchet A."/>
            <person name="Gaspin C."/>
            <person name="Reichstadt M."/>
            <person name="Belser C."/>
            <person name="Labadie K."/>
            <person name="Delbac F."/>
            <person name="Ferrandon D."/>
        </authorList>
    </citation>
    <scope>NUCLEOTIDE SEQUENCE [LARGE SCALE GENOMIC DNA]</scope>
    <source>
        <strain evidence="2 3">Franzen</strain>
    </source>
</reference>
<accession>A0A437AID8</accession>
<organism evidence="2 3">
    <name type="scientific">Tubulinosema ratisbonensis</name>
    <dbReference type="NCBI Taxonomy" id="291195"/>
    <lineage>
        <taxon>Eukaryota</taxon>
        <taxon>Fungi</taxon>
        <taxon>Fungi incertae sedis</taxon>
        <taxon>Microsporidia</taxon>
        <taxon>Tubulinosematoidea</taxon>
        <taxon>Tubulinosematidae</taxon>
        <taxon>Tubulinosema</taxon>
    </lineage>
</organism>
<feature type="signal peptide" evidence="1">
    <location>
        <begin position="1"/>
        <end position="19"/>
    </location>
</feature>
<evidence type="ECO:0000313" key="3">
    <source>
        <dbReference type="Proteomes" id="UP000282876"/>
    </source>
</evidence>
<dbReference type="OrthoDB" id="10627498at2759"/>
<feature type="chain" id="PRO_5019570615" evidence="1">
    <location>
        <begin position="20"/>
        <end position="281"/>
    </location>
</feature>
<proteinExistence type="predicted"/>
<evidence type="ECO:0000256" key="1">
    <source>
        <dbReference type="SAM" id="SignalP"/>
    </source>
</evidence>
<dbReference type="Proteomes" id="UP000282876">
    <property type="component" value="Unassembled WGS sequence"/>
</dbReference>
<dbReference type="AlphaFoldDB" id="A0A437AID8"/>